<evidence type="ECO:0000313" key="5">
    <source>
        <dbReference type="Proteomes" id="UP000199071"/>
    </source>
</evidence>
<dbReference type="SUPFAM" id="SSF53590">
    <property type="entry name" value="Nucleoside hydrolase"/>
    <property type="match status" value="1"/>
</dbReference>
<evidence type="ECO:0000256" key="1">
    <source>
        <dbReference type="ARBA" id="ARBA00022801"/>
    </source>
</evidence>
<dbReference type="Gene3D" id="3.90.245.10">
    <property type="entry name" value="Ribonucleoside hydrolase-like"/>
    <property type="match status" value="1"/>
</dbReference>
<evidence type="ECO:0000313" key="4">
    <source>
        <dbReference type="EMBL" id="SDB36181.1"/>
    </source>
</evidence>
<dbReference type="InterPro" id="IPR001910">
    <property type="entry name" value="Inosine/uridine_hydrolase_dom"/>
</dbReference>
<dbReference type="Pfam" id="PF01156">
    <property type="entry name" value="IU_nuc_hydro"/>
    <property type="match status" value="1"/>
</dbReference>
<dbReference type="InterPro" id="IPR023186">
    <property type="entry name" value="IUNH"/>
</dbReference>
<organism evidence="4 5">
    <name type="scientific">Bauldia litoralis</name>
    <dbReference type="NCBI Taxonomy" id="665467"/>
    <lineage>
        <taxon>Bacteria</taxon>
        <taxon>Pseudomonadati</taxon>
        <taxon>Pseudomonadota</taxon>
        <taxon>Alphaproteobacteria</taxon>
        <taxon>Hyphomicrobiales</taxon>
        <taxon>Kaistiaceae</taxon>
        <taxon>Bauldia</taxon>
    </lineage>
</organism>
<dbReference type="AlphaFoldDB" id="A0A1G6CTJ2"/>
<proteinExistence type="predicted"/>
<dbReference type="GO" id="GO:0008477">
    <property type="term" value="F:purine nucleosidase activity"/>
    <property type="evidence" value="ECO:0007669"/>
    <property type="project" value="TreeGrafter"/>
</dbReference>
<dbReference type="PANTHER" id="PTHR12304:SF4">
    <property type="entry name" value="URIDINE NUCLEOSIDASE"/>
    <property type="match status" value="1"/>
</dbReference>
<gene>
    <name evidence="4" type="ORF">SAMN02982931_02728</name>
</gene>
<accession>A0A1G6CTJ2</accession>
<evidence type="ECO:0000259" key="3">
    <source>
        <dbReference type="Pfam" id="PF01156"/>
    </source>
</evidence>
<reference evidence="4 5" key="1">
    <citation type="submission" date="2016-10" db="EMBL/GenBank/DDBJ databases">
        <authorList>
            <person name="de Groot N.N."/>
        </authorList>
    </citation>
    <scope>NUCLEOTIDE SEQUENCE [LARGE SCALE GENOMIC DNA]</scope>
    <source>
        <strain evidence="4 5">ATCC 35022</strain>
    </source>
</reference>
<dbReference type="InterPro" id="IPR036452">
    <property type="entry name" value="Ribo_hydro-like"/>
</dbReference>
<dbReference type="GO" id="GO:0005829">
    <property type="term" value="C:cytosol"/>
    <property type="evidence" value="ECO:0007669"/>
    <property type="project" value="TreeGrafter"/>
</dbReference>
<name>A0A1G6CTJ2_9HYPH</name>
<dbReference type="EMBL" id="FMXQ01000005">
    <property type="protein sequence ID" value="SDB36181.1"/>
    <property type="molecule type" value="Genomic_DNA"/>
</dbReference>
<dbReference type="OrthoDB" id="9797882at2"/>
<keyword evidence="2" id="KW-0326">Glycosidase</keyword>
<dbReference type="STRING" id="665467.SAMN02982931_02728"/>
<sequence>MKIIYDTDIGWMNDDCIAAVLALSAPDLEVLGITPIMGNYDLSHEVACALRLLEVLGRESVPVCPGFDRPLLHERGRYADAMWGEWATFPETIDLPAGLPSLTADPRHASDFIIESVRAHPGEVTILAVGPLTNLAVAIRKAPDIVGKIRQAVIMGGGIGLFPGGWGNSTPLSEFNFWVDPEAARIVLRSNLPTVLVPINVCRKTHLPKRFVEAIAHSTTAKPGVAELFRTWTLPLFESLVRENHLAYGLYDSCVIGYALRPDLFKTTELSVDVVTLPGPQYGMSIAYQPGERIVDDENIRFPIEDAPSPITVVHDVDFDGLVELYLETVGA</sequence>
<dbReference type="GO" id="GO:0006152">
    <property type="term" value="P:purine nucleoside catabolic process"/>
    <property type="evidence" value="ECO:0007669"/>
    <property type="project" value="TreeGrafter"/>
</dbReference>
<keyword evidence="5" id="KW-1185">Reference proteome</keyword>
<dbReference type="Proteomes" id="UP000199071">
    <property type="component" value="Unassembled WGS sequence"/>
</dbReference>
<feature type="domain" description="Inosine/uridine-preferring nucleoside hydrolase" evidence="3">
    <location>
        <begin position="3"/>
        <end position="322"/>
    </location>
</feature>
<evidence type="ECO:0000256" key="2">
    <source>
        <dbReference type="ARBA" id="ARBA00023295"/>
    </source>
</evidence>
<dbReference type="RefSeq" id="WP_090876988.1">
    <property type="nucleotide sequence ID" value="NZ_FMXQ01000005.1"/>
</dbReference>
<protein>
    <submittedName>
        <fullName evidence="4">Purine nucleosidase</fullName>
    </submittedName>
</protein>
<keyword evidence="1" id="KW-0378">Hydrolase</keyword>
<dbReference type="PANTHER" id="PTHR12304">
    <property type="entry name" value="INOSINE-URIDINE PREFERRING NUCLEOSIDE HYDROLASE"/>
    <property type="match status" value="1"/>
</dbReference>